<reference evidence="2" key="1">
    <citation type="submission" date="2022-05" db="EMBL/GenBank/DDBJ databases">
        <title>Single-amplified genomics reveal most streamlined microbe among free-living bacteria.</title>
        <authorList>
            <person name="Roda-Garcia J."/>
            <person name="Haro-Moreno J.M."/>
            <person name="Rodriguez-Valera F."/>
            <person name="Almagro-Moreno S."/>
            <person name="Lopez-Perez M."/>
        </authorList>
    </citation>
    <scope>NUCLEOTIDE SEQUENCE</scope>
    <source>
        <strain evidence="2">TMED112-D2-2</strain>
    </source>
</reference>
<feature type="domain" description="Prolyl 4-hydroxylase alpha subunit Fe(2+) 2OG dioxygenase" evidence="1">
    <location>
        <begin position="171"/>
        <end position="270"/>
    </location>
</feature>
<evidence type="ECO:0000313" key="3">
    <source>
        <dbReference type="Proteomes" id="UP001056381"/>
    </source>
</evidence>
<dbReference type="AlphaFoldDB" id="A0A9Q8X269"/>
<evidence type="ECO:0000259" key="1">
    <source>
        <dbReference type="Pfam" id="PF13640"/>
    </source>
</evidence>
<evidence type="ECO:0000313" key="2">
    <source>
        <dbReference type="EMBL" id="URQ62942.1"/>
    </source>
</evidence>
<dbReference type="Gene3D" id="2.60.120.620">
    <property type="entry name" value="q2cbj1_9rhob like domain"/>
    <property type="match status" value="1"/>
</dbReference>
<organism evidence="2 3">
    <name type="scientific">SAR86 cluster bacterium</name>
    <dbReference type="NCBI Taxonomy" id="2030880"/>
    <lineage>
        <taxon>Bacteria</taxon>
        <taxon>Pseudomonadati</taxon>
        <taxon>Pseudomonadota</taxon>
        <taxon>Gammaproteobacteria</taxon>
        <taxon>SAR86 cluster</taxon>
    </lineage>
</organism>
<keyword evidence="3" id="KW-1185">Reference proteome</keyword>
<proteinExistence type="predicted"/>
<dbReference type="Proteomes" id="UP001056381">
    <property type="component" value="Chromosome"/>
</dbReference>
<dbReference type="Pfam" id="PF13640">
    <property type="entry name" value="2OG-FeII_Oxy_3"/>
    <property type="match status" value="1"/>
</dbReference>
<accession>A0A9Q8X269</accession>
<protein>
    <submittedName>
        <fullName evidence="2">2OG-Fe(II) oxygenase</fullName>
    </submittedName>
</protein>
<gene>
    <name evidence="2" type="ORF">M9B40_04265</name>
</gene>
<dbReference type="EMBL" id="CP097966">
    <property type="protein sequence ID" value="URQ62942.1"/>
    <property type="molecule type" value="Genomic_DNA"/>
</dbReference>
<dbReference type="InterPro" id="IPR044862">
    <property type="entry name" value="Pro_4_hyd_alph_FE2OG_OXY"/>
</dbReference>
<sequence length="292" mass="33776">MLGKDSKKNIQFPVQKQGTPSVVVLEDFFNEEFIREANNDFEEFIKKSSKVDFLSFGETRKNLSSRGSRYEEIVKSSQSINKICEYIKSEGFFKKCIENSTEAFNKKGLKIKIPKFNQNSYDSLRFAKKFSILWALNKLRFVLFRIPFFGDLFERLSLSIFGNVAPTIDVAQSEMGYEVGMHTDSRFKLMAGIIYLNTTKNDSDGETEFWSSEGLSNLENQKRYPDKEDIKNSKLLMSVKPKAGRTVLFINSNDAYHSVKKFKGDKRNIIYFSFSVPILDNIWKTDFKVKSL</sequence>
<name>A0A9Q8X269_9GAMM</name>